<evidence type="ECO:0000256" key="1">
    <source>
        <dbReference type="SAM" id="MobiDB-lite"/>
    </source>
</evidence>
<evidence type="ECO:0000313" key="2">
    <source>
        <dbReference type="EMBL" id="CAI9542464.1"/>
    </source>
</evidence>
<sequence>MNGPVVFSDLSHVPKDYRDGRRIPSYHLGNQSGSGSGYLSLTGTRF</sequence>
<proteinExistence type="predicted"/>
<feature type="non-terminal residue" evidence="2">
    <location>
        <position position="46"/>
    </location>
</feature>
<accession>A0ABN9B2D3</accession>
<keyword evidence="3" id="KW-1185">Reference proteome</keyword>
<dbReference type="EMBL" id="CATNWA010002250">
    <property type="protein sequence ID" value="CAI9542464.1"/>
    <property type="molecule type" value="Genomic_DNA"/>
</dbReference>
<name>A0ABN9B2D3_9NEOB</name>
<comment type="caution">
    <text evidence="2">The sequence shown here is derived from an EMBL/GenBank/DDBJ whole genome shotgun (WGS) entry which is preliminary data.</text>
</comment>
<dbReference type="Proteomes" id="UP001162483">
    <property type="component" value="Unassembled WGS sequence"/>
</dbReference>
<feature type="region of interest" description="Disordered" evidence="1">
    <location>
        <begin position="23"/>
        <end position="46"/>
    </location>
</feature>
<feature type="compositionally biased region" description="Low complexity" evidence="1">
    <location>
        <begin position="37"/>
        <end position="46"/>
    </location>
</feature>
<reference evidence="2" key="1">
    <citation type="submission" date="2023-05" db="EMBL/GenBank/DDBJ databases">
        <authorList>
            <person name="Stuckert A."/>
        </authorList>
    </citation>
    <scope>NUCLEOTIDE SEQUENCE</scope>
</reference>
<protein>
    <submittedName>
        <fullName evidence="2">Uncharacterized protein</fullName>
    </submittedName>
</protein>
<evidence type="ECO:0000313" key="3">
    <source>
        <dbReference type="Proteomes" id="UP001162483"/>
    </source>
</evidence>
<organism evidence="2 3">
    <name type="scientific">Staurois parvus</name>
    <dbReference type="NCBI Taxonomy" id="386267"/>
    <lineage>
        <taxon>Eukaryota</taxon>
        <taxon>Metazoa</taxon>
        <taxon>Chordata</taxon>
        <taxon>Craniata</taxon>
        <taxon>Vertebrata</taxon>
        <taxon>Euteleostomi</taxon>
        <taxon>Amphibia</taxon>
        <taxon>Batrachia</taxon>
        <taxon>Anura</taxon>
        <taxon>Neobatrachia</taxon>
        <taxon>Ranoidea</taxon>
        <taxon>Ranidae</taxon>
        <taxon>Staurois</taxon>
    </lineage>
</organism>
<gene>
    <name evidence="2" type="ORF">SPARVUS_LOCUS2098231</name>
</gene>